<accession>A0ABM3IXJ4</accession>
<name>A0ABM3IXJ4_ZIZJJ</name>
<proteinExistence type="inferred from homology"/>
<feature type="domain" description="LOB" evidence="3">
    <location>
        <begin position="1"/>
        <end position="107"/>
    </location>
</feature>
<dbReference type="Proteomes" id="UP001652623">
    <property type="component" value="Chromosome 9"/>
</dbReference>
<comment type="similarity">
    <text evidence="1">Belongs to the LOB domain-containing protein family.</text>
</comment>
<sequence length="206" mass="22591">MSCSGCRVLRKGCSDNCMLRQCLEWIHGPQAQAHATVFVAKFFGRAGLMSFISAVPEYQRPDLFRSLLYEAVGRTLNPVNGAVGLLWTGNWKVCQSAVETVFRGGELGPLPEFMIGASAESENACSEFYQNDVGYVTVTRTKKRPLDEVAESQPPTDDDELDLCLMTRAKPREATPSDKSETTSLRSGSADSGVEGDGRKLLRLFI</sequence>
<dbReference type="PANTHER" id="PTHR31304:SF1">
    <property type="entry name" value="LOB DOMAIN-CONTAINING PROTEIN 39"/>
    <property type="match status" value="1"/>
</dbReference>
<evidence type="ECO:0000256" key="1">
    <source>
        <dbReference type="ARBA" id="ARBA00005474"/>
    </source>
</evidence>
<dbReference type="RefSeq" id="XP_048337453.1">
    <property type="nucleotide sequence ID" value="XM_048481496.2"/>
</dbReference>
<feature type="region of interest" description="Disordered" evidence="2">
    <location>
        <begin position="146"/>
        <end position="197"/>
    </location>
</feature>
<organism evidence="4 5">
    <name type="scientific">Ziziphus jujuba</name>
    <name type="common">Chinese jujube</name>
    <name type="synonym">Ziziphus sativa</name>
    <dbReference type="NCBI Taxonomy" id="326968"/>
    <lineage>
        <taxon>Eukaryota</taxon>
        <taxon>Viridiplantae</taxon>
        <taxon>Streptophyta</taxon>
        <taxon>Embryophyta</taxon>
        <taxon>Tracheophyta</taxon>
        <taxon>Spermatophyta</taxon>
        <taxon>Magnoliopsida</taxon>
        <taxon>eudicotyledons</taxon>
        <taxon>Gunneridae</taxon>
        <taxon>Pentapetalae</taxon>
        <taxon>rosids</taxon>
        <taxon>fabids</taxon>
        <taxon>Rosales</taxon>
        <taxon>Rhamnaceae</taxon>
        <taxon>Paliureae</taxon>
        <taxon>Ziziphus</taxon>
    </lineage>
</organism>
<protein>
    <submittedName>
        <fullName evidence="5">LOB domain-containing protein 37-like</fullName>
    </submittedName>
</protein>
<dbReference type="PROSITE" id="PS50891">
    <property type="entry name" value="LOB"/>
    <property type="match status" value="1"/>
</dbReference>
<dbReference type="GeneID" id="125424336"/>
<evidence type="ECO:0000313" key="5">
    <source>
        <dbReference type="RefSeq" id="XP_048337453.1"/>
    </source>
</evidence>
<gene>
    <name evidence="5" type="primary">LOC125424336</name>
</gene>
<dbReference type="InterPro" id="IPR004883">
    <property type="entry name" value="LOB"/>
</dbReference>
<evidence type="ECO:0000313" key="4">
    <source>
        <dbReference type="Proteomes" id="UP001652623"/>
    </source>
</evidence>
<evidence type="ECO:0000256" key="2">
    <source>
        <dbReference type="SAM" id="MobiDB-lite"/>
    </source>
</evidence>
<keyword evidence="4" id="KW-1185">Reference proteome</keyword>
<reference evidence="5" key="1">
    <citation type="submission" date="2025-08" db="UniProtKB">
        <authorList>
            <consortium name="RefSeq"/>
        </authorList>
    </citation>
    <scope>IDENTIFICATION</scope>
    <source>
        <tissue evidence="5">Seedling</tissue>
    </source>
</reference>
<feature type="compositionally biased region" description="Basic and acidic residues" evidence="2">
    <location>
        <begin position="170"/>
        <end position="181"/>
    </location>
</feature>
<evidence type="ECO:0000259" key="3">
    <source>
        <dbReference type="PROSITE" id="PS50891"/>
    </source>
</evidence>
<dbReference type="PANTHER" id="PTHR31304">
    <property type="entry name" value="LOB DOMAIN-CONTAINING PROTEIN 38"/>
    <property type="match status" value="1"/>
</dbReference>
<dbReference type="Pfam" id="PF03195">
    <property type="entry name" value="LOB"/>
    <property type="match status" value="1"/>
</dbReference>